<dbReference type="AlphaFoldDB" id="A0A518G863"/>
<name>A0A518G863_9BACT</name>
<protein>
    <submittedName>
        <fullName evidence="1">Uncharacterized protein</fullName>
    </submittedName>
</protein>
<dbReference type="Proteomes" id="UP000318017">
    <property type="component" value="Chromosome"/>
</dbReference>
<organism evidence="1 2">
    <name type="scientific">Aureliella helgolandensis</name>
    <dbReference type="NCBI Taxonomy" id="2527968"/>
    <lineage>
        <taxon>Bacteria</taxon>
        <taxon>Pseudomonadati</taxon>
        <taxon>Planctomycetota</taxon>
        <taxon>Planctomycetia</taxon>
        <taxon>Pirellulales</taxon>
        <taxon>Pirellulaceae</taxon>
        <taxon>Aureliella</taxon>
    </lineage>
</organism>
<evidence type="ECO:0000313" key="1">
    <source>
        <dbReference type="EMBL" id="QDV24772.1"/>
    </source>
</evidence>
<dbReference type="EMBL" id="CP036298">
    <property type="protein sequence ID" value="QDV24772.1"/>
    <property type="molecule type" value="Genomic_DNA"/>
</dbReference>
<dbReference type="OrthoDB" id="273125at2"/>
<dbReference type="KEGG" id="ahel:Q31a_30940"/>
<gene>
    <name evidence="1" type="ORF">Q31a_30940</name>
</gene>
<dbReference type="RefSeq" id="WP_145078904.1">
    <property type="nucleotide sequence ID" value="NZ_CP036298.1"/>
</dbReference>
<accession>A0A518G863</accession>
<keyword evidence="2" id="KW-1185">Reference proteome</keyword>
<evidence type="ECO:0000313" key="2">
    <source>
        <dbReference type="Proteomes" id="UP000318017"/>
    </source>
</evidence>
<proteinExistence type="predicted"/>
<sequence length="224" mass="24882">MKVRIKLSPNQIAQLLRCAGIGVEKLTKLAIELGDLVDPPLRPDLLLEEFTKLLGPEDAEFLLDQLLSLSVSIRASDSKSVDVTQAIQNAIENAADREKWDSIALCIQTLIDSAPIRLVTKAMELSYDHANLLRRGRILTDLRPIFDEEGSAVEAGVVTHTLRIAYVSDDGRHELSMALDLQDILKFKEQCERAIRKASTVRDMFTLSTKKPCLISGEAEETDV</sequence>
<reference evidence="1 2" key="1">
    <citation type="submission" date="2019-02" db="EMBL/GenBank/DDBJ databases">
        <title>Deep-cultivation of Planctomycetes and their phenomic and genomic characterization uncovers novel biology.</title>
        <authorList>
            <person name="Wiegand S."/>
            <person name="Jogler M."/>
            <person name="Boedeker C."/>
            <person name="Pinto D."/>
            <person name="Vollmers J."/>
            <person name="Rivas-Marin E."/>
            <person name="Kohn T."/>
            <person name="Peeters S.H."/>
            <person name="Heuer A."/>
            <person name="Rast P."/>
            <person name="Oberbeckmann S."/>
            <person name="Bunk B."/>
            <person name="Jeske O."/>
            <person name="Meyerdierks A."/>
            <person name="Storesund J.E."/>
            <person name="Kallscheuer N."/>
            <person name="Luecker S."/>
            <person name="Lage O.M."/>
            <person name="Pohl T."/>
            <person name="Merkel B.J."/>
            <person name="Hornburger P."/>
            <person name="Mueller R.-W."/>
            <person name="Bruemmer F."/>
            <person name="Labrenz M."/>
            <person name="Spormann A.M."/>
            <person name="Op den Camp H."/>
            <person name="Overmann J."/>
            <person name="Amann R."/>
            <person name="Jetten M.S.M."/>
            <person name="Mascher T."/>
            <person name="Medema M.H."/>
            <person name="Devos D.P."/>
            <person name="Kaster A.-K."/>
            <person name="Ovreas L."/>
            <person name="Rohde M."/>
            <person name="Galperin M.Y."/>
            <person name="Jogler C."/>
        </authorList>
    </citation>
    <scope>NUCLEOTIDE SEQUENCE [LARGE SCALE GENOMIC DNA]</scope>
    <source>
        <strain evidence="1 2">Q31a</strain>
    </source>
</reference>